<evidence type="ECO:0000256" key="5">
    <source>
        <dbReference type="SAM" id="Phobius"/>
    </source>
</evidence>
<comment type="caution">
    <text evidence="7">The sequence shown here is derived from an EMBL/GenBank/DDBJ whole genome shotgun (WGS) entry which is preliminary data.</text>
</comment>
<feature type="transmembrane region" description="Helical" evidence="5">
    <location>
        <begin position="25"/>
        <end position="45"/>
    </location>
</feature>
<dbReference type="InterPro" id="IPR051784">
    <property type="entry name" value="Nod_factor_ABC_transporter"/>
</dbReference>
<reference evidence="7 8" key="1">
    <citation type="journal article" date="2016" name="Nat. Microbiol.">
        <title>Genomic inference of the metabolism of cosmopolitan subsurface Archaea, Hadesarchaea.</title>
        <authorList>
            <person name="Baker B.J."/>
            <person name="Saw J.H."/>
            <person name="Lind A.E."/>
            <person name="Lazar C.S."/>
            <person name="Hinrichs K.-U."/>
            <person name="Teske A.P."/>
            <person name="Ettema T.J."/>
        </authorList>
    </citation>
    <scope>NUCLEOTIDE SEQUENCE [LARGE SCALE GENOMIC DNA]</scope>
</reference>
<feature type="domain" description="ABC transmembrane type-2" evidence="6">
    <location>
        <begin position="23"/>
        <end position="247"/>
    </location>
</feature>
<dbReference type="GO" id="GO:0140359">
    <property type="term" value="F:ABC-type transporter activity"/>
    <property type="evidence" value="ECO:0007669"/>
    <property type="project" value="InterPro"/>
</dbReference>
<evidence type="ECO:0000313" key="8">
    <source>
        <dbReference type="Proteomes" id="UP000074294"/>
    </source>
</evidence>
<evidence type="ECO:0000256" key="3">
    <source>
        <dbReference type="ARBA" id="ARBA00022989"/>
    </source>
</evidence>
<feature type="transmembrane region" description="Helical" evidence="5">
    <location>
        <begin position="138"/>
        <end position="158"/>
    </location>
</feature>
<dbReference type="InterPro" id="IPR000412">
    <property type="entry name" value="ABC_2_transport"/>
</dbReference>
<dbReference type="STRING" id="1776334.APZ16_04795"/>
<evidence type="ECO:0000313" key="7">
    <source>
        <dbReference type="EMBL" id="KUO39861.1"/>
    </source>
</evidence>
<name>A0A147JTU3_HADYE</name>
<accession>A0A147JTU3</accession>
<dbReference type="Pfam" id="PF01061">
    <property type="entry name" value="ABC2_membrane"/>
    <property type="match status" value="1"/>
</dbReference>
<dbReference type="InterPro" id="IPR013525">
    <property type="entry name" value="ABC2_TM"/>
</dbReference>
<dbReference type="PIRSF" id="PIRSF006648">
    <property type="entry name" value="DrrB"/>
    <property type="match status" value="1"/>
</dbReference>
<dbReference type="PANTHER" id="PTHR43229">
    <property type="entry name" value="NODULATION PROTEIN J"/>
    <property type="match status" value="1"/>
</dbReference>
<feature type="transmembrane region" description="Helical" evidence="5">
    <location>
        <begin position="57"/>
        <end position="80"/>
    </location>
</feature>
<dbReference type="InterPro" id="IPR047817">
    <property type="entry name" value="ABC2_TM_bact-type"/>
</dbReference>
<evidence type="ECO:0000256" key="1">
    <source>
        <dbReference type="ARBA" id="ARBA00004141"/>
    </source>
</evidence>
<dbReference type="PANTHER" id="PTHR43229:SF2">
    <property type="entry name" value="NODULATION PROTEIN J"/>
    <property type="match status" value="1"/>
</dbReference>
<feature type="transmembrane region" description="Helical" evidence="5">
    <location>
        <begin position="226"/>
        <end position="244"/>
    </location>
</feature>
<evidence type="ECO:0000256" key="2">
    <source>
        <dbReference type="ARBA" id="ARBA00022692"/>
    </source>
</evidence>
<comment type="subcellular location">
    <subcellularLocation>
        <location evidence="1">Membrane</location>
        <topology evidence="1">Multi-pass membrane protein</topology>
    </subcellularLocation>
</comment>
<dbReference type="PROSITE" id="PS51012">
    <property type="entry name" value="ABC_TM2"/>
    <property type="match status" value="1"/>
</dbReference>
<feature type="transmembrane region" description="Helical" evidence="5">
    <location>
        <begin position="101"/>
        <end position="126"/>
    </location>
</feature>
<sequence>MSEIEGIYAVWLREFKVYLREKERVISSLVSPILWLVAFGTGLGSVVTIEGVNYRTYIYPGILIMSVLFSSLFYGVYVIWDRKLDFLKEVLVAPLSRVSIFIGKVLGGCTTVMVQTTALLLIGYLINLYLPPDVFLKVFLLLFLLSIALVSLGLSIGANMKSPEGFMLVANFVIWPMFFFSGALFPLSNLPAWLSGVTSVNPVTYGVDLVRGAVIGIQHFPAFVDLGVILLFSLLAIAAGTWSFRRMHD</sequence>
<protein>
    <recommendedName>
        <fullName evidence="6">ABC transmembrane type-2 domain-containing protein</fullName>
    </recommendedName>
</protein>
<keyword evidence="2 5" id="KW-0812">Transmembrane</keyword>
<keyword evidence="3 5" id="KW-1133">Transmembrane helix</keyword>
<dbReference type="PRINTS" id="PR00164">
    <property type="entry name" value="ABC2TRNSPORT"/>
</dbReference>
<dbReference type="EMBL" id="LQMQ01000054">
    <property type="protein sequence ID" value="KUO39861.1"/>
    <property type="molecule type" value="Genomic_DNA"/>
</dbReference>
<evidence type="ECO:0000256" key="4">
    <source>
        <dbReference type="ARBA" id="ARBA00023136"/>
    </source>
</evidence>
<dbReference type="GO" id="GO:0043190">
    <property type="term" value="C:ATP-binding cassette (ABC) transporter complex"/>
    <property type="evidence" value="ECO:0007669"/>
    <property type="project" value="InterPro"/>
</dbReference>
<organism evidence="7 8">
    <name type="scientific">Hadarchaeum yellowstonense</name>
    <dbReference type="NCBI Taxonomy" id="1776334"/>
    <lineage>
        <taxon>Archaea</taxon>
        <taxon>Methanobacteriati</taxon>
        <taxon>Candidatus Hadarchaeota</taxon>
        <taxon>Candidatus Hadarchaeia</taxon>
        <taxon>Candidatus Hadarchaeales</taxon>
        <taxon>Candidatus Hadarchaeaceae</taxon>
        <taxon>Candidatus Hadarchaeum</taxon>
    </lineage>
</organism>
<dbReference type="Proteomes" id="UP000074294">
    <property type="component" value="Unassembled WGS sequence"/>
</dbReference>
<proteinExistence type="predicted"/>
<gene>
    <name evidence="7" type="ORF">APZ16_04795</name>
</gene>
<keyword evidence="4 5" id="KW-0472">Membrane</keyword>
<evidence type="ECO:0000259" key="6">
    <source>
        <dbReference type="PROSITE" id="PS51012"/>
    </source>
</evidence>
<dbReference type="AlphaFoldDB" id="A0A147JTU3"/>
<feature type="transmembrane region" description="Helical" evidence="5">
    <location>
        <begin position="165"/>
        <end position="185"/>
    </location>
</feature>